<sequence>MTSTIKMIRAIDVVKQRLPNLPRTDALSTGYMRLDEDSASSTAATELPKAFETFMTEEHHLLVSAADVNHVSTLYLIHHVNLIIARVLDEKGLGTRSLRCCSPSQDSDRPDLVWQFSLDGHRFCDLFQLKYKAIQTKALPIVQQATEYGCGVSSSGVVAVFDYDGMVALDFKLGGEMYDNKVNPVKYLFCSSNDDNWTFCQLLLAVIIYCFHKKGILDSDAHEVTILDGDGTGLSDGYLPGGIDGHELCSIVVMASLEQ</sequence>
<evidence type="ECO:0000313" key="2">
    <source>
        <dbReference type="Proteomes" id="UP001175211"/>
    </source>
</evidence>
<name>A0AA39TXC9_ARMTA</name>
<dbReference type="EMBL" id="JAUEPS010000001">
    <property type="protein sequence ID" value="KAK0469168.1"/>
    <property type="molecule type" value="Genomic_DNA"/>
</dbReference>
<organism evidence="1 2">
    <name type="scientific">Armillaria tabescens</name>
    <name type="common">Ringless honey mushroom</name>
    <name type="synonym">Agaricus tabescens</name>
    <dbReference type="NCBI Taxonomy" id="1929756"/>
    <lineage>
        <taxon>Eukaryota</taxon>
        <taxon>Fungi</taxon>
        <taxon>Dikarya</taxon>
        <taxon>Basidiomycota</taxon>
        <taxon>Agaricomycotina</taxon>
        <taxon>Agaricomycetes</taxon>
        <taxon>Agaricomycetidae</taxon>
        <taxon>Agaricales</taxon>
        <taxon>Marasmiineae</taxon>
        <taxon>Physalacriaceae</taxon>
        <taxon>Desarmillaria</taxon>
    </lineage>
</organism>
<dbReference type="GeneID" id="85362429"/>
<proteinExistence type="predicted"/>
<protein>
    <submittedName>
        <fullName evidence="1">Uncharacterized protein</fullName>
    </submittedName>
</protein>
<accession>A0AA39TXC9</accession>
<dbReference type="RefSeq" id="XP_060338961.1">
    <property type="nucleotide sequence ID" value="XM_060478881.1"/>
</dbReference>
<gene>
    <name evidence="1" type="ORF">EV420DRAFT_1658541</name>
</gene>
<reference evidence="1" key="1">
    <citation type="submission" date="2023-06" db="EMBL/GenBank/DDBJ databases">
        <authorList>
            <consortium name="Lawrence Berkeley National Laboratory"/>
            <person name="Ahrendt S."/>
            <person name="Sahu N."/>
            <person name="Indic B."/>
            <person name="Wong-Bajracharya J."/>
            <person name="Merenyi Z."/>
            <person name="Ke H.-M."/>
            <person name="Monk M."/>
            <person name="Kocsube S."/>
            <person name="Drula E."/>
            <person name="Lipzen A."/>
            <person name="Balint B."/>
            <person name="Henrissat B."/>
            <person name="Andreopoulos B."/>
            <person name="Martin F.M."/>
            <person name="Harder C.B."/>
            <person name="Rigling D."/>
            <person name="Ford K.L."/>
            <person name="Foster G.D."/>
            <person name="Pangilinan J."/>
            <person name="Papanicolaou A."/>
            <person name="Barry K."/>
            <person name="LaButti K."/>
            <person name="Viragh M."/>
            <person name="Koriabine M."/>
            <person name="Yan M."/>
            <person name="Riley R."/>
            <person name="Champramary S."/>
            <person name="Plett K.L."/>
            <person name="Tsai I.J."/>
            <person name="Slot J."/>
            <person name="Sipos G."/>
            <person name="Plett J."/>
            <person name="Nagy L.G."/>
            <person name="Grigoriev I.V."/>
        </authorList>
    </citation>
    <scope>NUCLEOTIDE SEQUENCE</scope>
    <source>
        <strain evidence="1">CCBAS 213</strain>
    </source>
</reference>
<keyword evidence="2" id="KW-1185">Reference proteome</keyword>
<dbReference type="Proteomes" id="UP001175211">
    <property type="component" value="Unassembled WGS sequence"/>
</dbReference>
<dbReference type="AlphaFoldDB" id="A0AA39TXC9"/>
<evidence type="ECO:0000313" key="1">
    <source>
        <dbReference type="EMBL" id="KAK0469168.1"/>
    </source>
</evidence>
<comment type="caution">
    <text evidence="1">The sequence shown here is derived from an EMBL/GenBank/DDBJ whole genome shotgun (WGS) entry which is preliminary data.</text>
</comment>